<keyword evidence="2" id="KW-1185">Reference proteome</keyword>
<evidence type="ECO:0000313" key="2">
    <source>
        <dbReference type="Proteomes" id="UP001155483"/>
    </source>
</evidence>
<dbReference type="EMBL" id="JAOTIF010000021">
    <property type="protein sequence ID" value="MCU7551560.1"/>
    <property type="molecule type" value="Genomic_DNA"/>
</dbReference>
<name>A0A9X2XZ46_9BACT</name>
<comment type="caution">
    <text evidence="1">The sequence shown here is derived from an EMBL/GenBank/DDBJ whole genome shotgun (WGS) entry which is preliminary data.</text>
</comment>
<dbReference type="AlphaFoldDB" id="A0A9X2XZ46"/>
<reference evidence="1" key="2">
    <citation type="submission" date="2023-04" db="EMBL/GenBank/DDBJ databases">
        <title>Paracnuella aquatica gen. nov., sp. nov., a member of the family Chitinophagaceae isolated from a hot spring.</title>
        <authorList>
            <person name="Wang C."/>
        </authorList>
    </citation>
    <scope>NUCLEOTIDE SEQUENCE</scope>
    <source>
        <strain evidence="1">LB-8</strain>
    </source>
</reference>
<accession>A0A9X2XZ46</accession>
<evidence type="ECO:0000313" key="1">
    <source>
        <dbReference type="EMBL" id="MCU7551560.1"/>
    </source>
</evidence>
<gene>
    <name evidence="1" type="ORF">OCK74_20735</name>
</gene>
<protein>
    <submittedName>
        <fullName evidence="1">Uncharacterized protein</fullName>
    </submittedName>
</protein>
<organism evidence="1 2">
    <name type="scientific">Paraflavisolibacter caeni</name>
    <dbReference type="NCBI Taxonomy" id="2982496"/>
    <lineage>
        <taxon>Bacteria</taxon>
        <taxon>Pseudomonadati</taxon>
        <taxon>Bacteroidota</taxon>
        <taxon>Chitinophagia</taxon>
        <taxon>Chitinophagales</taxon>
        <taxon>Chitinophagaceae</taxon>
        <taxon>Paraflavisolibacter</taxon>
    </lineage>
</organism>
<dbReference type="Proteomes" id="UP001155483">
    <property type="component" value="Unassembled WGS sequence"/>
</dbReference>
<reference evidence="1" key="1">
    <citation type="submission" date="2022-09" db="EMBL/GenBank/DDBJ databases">
        <authorList>
            <person name="Yuan C."/>
            <person name="Ke Z."/>
        </authorList>
    </citation>
    <scope>NUCLEOTIDE SEQUENCE</scope>
    <source>
        <strain evidence="1">LB-8</strain>
    </source>
</reference>
<proteinExistence type="predicted"/>
<dbReference type="RefSeq" id="WP_279298996.1">
    <property type="nucleotide sequence ID" value="NZ_JAOTIF010000021.1"/>
</dbReference>
<sequence>MILRIDDNKSISDLQEKFELCFPGLKIEFYRKPHNWYEATSSKYLYPSESLIGDIRKIHDRGELEIKSWFKTGKVEQDFKEGFGLYVQVFRYKNNKWVQTTLCDNLTLAQLVGNVFESKSAVK</sequence>